<feature type="transmembrane region" description="Helical" evidence="1">
    <location>
        <begin position="33"/>
        <end position="52"/>
    </location>
</feature>
<dbReference type="InterPro" id="IPR006626">
    <property type="entry name" value="PbH1"/>
</dbReference>
<protein>
    <recommendedName>
        <fullName evidence="4">Right handed beta helix domain-containing protein</fullName>
    </recommendedName>
</protein>
<evidence type="ECO:0008006" key="4">
    <source>
        <dbReference type="Google" id="ProtNLM"/>
    </source>
</evidence>
<sequence length="598" mass="65518">MNKSSISELQLCSQSLLATGSYTCNHFSFDNQVILLIILTYFLILTRLILSYNSRHIVTQKTSVNPLKYKSEHFLLLSVIIYYATRSFFDAQATYTVLNQTFDGVGLGQIDLDGSDDEYIITNCTFTYANNDAVNGGGMQLYIEYRAKVYINNCSFTSCRSENEGGAIWADISTGGKLTIDGMCRFSRCTNYEYDSNYHGGGAIAVFIDGENSQLIFEDGITYDTCYTRFKGGALFIQSSNAANVTLGQTLFLDCWSQSNGGAIYLRFYDDTSYFQIEGDITIKNCYGGDSGGGMCVNVWSDIEINLSHTILFDNCQSQRGGQLYIVTDYTGIKIRITGDIQFKQCHSSQIAGGLYIDSVDGSLIEISNFTIDGCTSEQFAGGATSECYFGSQNIIRGLTIQNCETSGYGGGILLYVDGQYSTTQVIDLTVTSCSSYGQGGGIFIEVREESLIIFEGFCHVTNCTSQEEGGGIYVQTQGILAEVDIKADLIIDSCTSMMDGGGMYVNFDFGGNVILRNKCKIINCKSEGGNGGGIYIQIDFQYSHQFIMNDALIQECEAKADPDKSYPTGYGGGMFLTGSGDYDPSTLRLDLKGMRIL</sequence>
<dbReference type="SMART" id="SM00710">
    <property type="entry name" value="PbH1"/>
    <property type="match status" value="6"/>
</dbReference>
<proteinExistence type="predicted"/>
<comment type="caution">
    <text evidence="2">The sequence shown here is derived from an EMBL/GenBank/DDBJ whole genome shotgun (WGS) entry which is preliminary data.</text>
</comment>
<accession>A0A5J4U516</accession>
<keyword evidence="1" id="KW-1133">Transmembrane helix</keyword>
<dbReference type="Proteomes" id="UP000324800">
    <property type="component" value="Unassembled WGS sequence"/>
</dbReference>
<evidence type="ECO:0000256" key="1">
    <source>
        <dbReference type="SAM" id="Phobius"/>
    </source>
</evidence>
<feature type="non-terminal residue" evidence="2">
    <location>
        <position position="598"/>
    </location>
</feature>
<dbReference type="SUPFAM" id="SSF51126">
    <property type="entry name" value="Pectin lyase-like"/>
    <property type="match status" value="2"/>
</dbReference>
<feature type="transmembrane region" description="Helical" evidence="1">
    <location>
        <begin position="73"/>
        <end position="89"/>
    </location>
</feature>
<evidence type="ECO:0000313" key="3">
    <source>
        <dbReference type="Proteomes" id="UP000324800"/>
    </source>
</evidence>
<gene>
    <name evidence="2" type="ORF">EZS28_039150</name>
</gene>
<dbReference type="InterPro" id="IPR011050">
    <property type="entry name" value="Pectin_lyase_fold/virulence"/>
</dbReference>
<keyword evidence="1" id="KW-0472">Membrane</keyword>
<reference evidence="2 3" key="1">
    <citation type="submission" date="2019-03" db="EMBL/GenBank/DDBJ databases">
        <title>Single cell metagenomics reveals metabolic interactions within the superorganism composed of flagellate Streblomastix strix and complex community of Bacteroidetes bacteria on its surface.</title>
        <authorList>
            <person name="Treitli S.C."/>
            <person name="Kolisko M."/>
            <person name="Husnik F."/>
            <person name="Keeling P."/>
            <person name="Hampl V."/>
        </authorList>
    </citation>
    <scope>NUCLEOTIDE SEQUENCE [LARGE SCALE GENOMIC DNA]</scope>
    <source>
        <strain evidence="2">ST1C</strain>
    </source>
</reference>
<name>A0A5J4U516_9EUKA</name>
<dbReference type="EMBL" id="SNRW01020579">
    <property type="protein sequence ID" value="KAA6365323.1"/>
    <property type="molecule type" value="Genomic_DNA"/>
</dbReference>
<dbReference type="InterPro" id="IPR012334">
    <property type="entry name" value="Pectin_lyas_fold"/>
</dbReference>
<organism evidence="2 3">
    <name type="scientific">Streblomastix strix</name>
    <dbReference type="NCBI Taxonomy" id="222440"/>
    <lineage>
        <taxon>Eukaryota</taxon>
        <taxon>Metamonada</taxon>
        <taxon>Preaxostyla</taxon>
        <taxon>Oxymonadida</taxon>
        <taxon>Streblomastigidae</taxon>
        <taxon>Streblomastix</taxon>
    </lineage>
</organism>
<dbReference type="OrthoDB" id="294016at2759"/>
<evidence type="ECO:0000313" key="2">
    <source>
        <dbReference type="EMBL" id="KAA6365323.1"/>
    </source>
</evidence>
<keyword evidence="1" id="KW-0812">Transmembrane</keyword>
<dbReference type="Gene3D" id="2.160.20.10">
    <property type="entry name" value="Single-stranded right-handed beta-helix, Pectin lyase-like"/>
    <property type="match status" value="1"/>
</dbReference>
<dbReference type="AlphaFoldDB" id="A0A5J4U516"/>